<organism evidence="2 3">
    <name type="scientific">Sphingomonas oryzagri</name>
    <dbReference type="NCBI Taxonomy" id="3042314"/>
    <lineage>
        <taxon>Bacteria</taxon>
        <taxon>Pseudomonadati</taxon>
        <taxon>Pseudomonadota</taxon>
        <taxon>Alphaproteobacteria</taxon>
        <taxon>Sphingomonadales</taxon>
        <taxon>Sphingomonadaceae</taxon>
        <taxon>Sphingomonas</taxon>
    </lineage>
</organism>
<dbReference type="EMBL" id="JARYGZ010000003">
    <property type="protein sequence ID" value="MDH7640554.1"/>
    <property type="molecule type" value="Genomic_DNA"/>
</dbReference>
<sequence length="121" mass="13237">MTVLDGPARKPAESQNASQGDTCPECGSVYARVHPNQMFCTPAHSKAFNNRLLKRGQSLTPLSMAARITRGGWCGDTATGIKARQMAEQLIARYVAEDKAAGRMRMDHYVALRIRKGFTPA</sequence>
<keyword evidence="3" id="KW-1185">Reference proteome</keyword>
<evidence type="ECO:0000313" key="3">
    <source>
        <dbReference type="Proteomes" id="UP001160625"/>
    </source>
</evidence>
<gene>
    <name evidence="2" type="ORF">QGN17_17605</name>
</gene>
<reference evidence="2" key="1">
    <citation type="submission" date="2023-04" db="EMBL/GenBank/DDBJ databases">
        <title>Sphingomonas sp. MAHUQ-71 isolated from rice field.</title>
        <authorList>
            <person name="Huq M.A."/>
        </authorList>
    </citation>
    <scope>NUCLEOTIDE SEQUENCE</scope>
    <source>
        <strain evidence="2">MAHUQ-71</strain>
    </source>
</reference>
<evidence type="ECO:0000313" key="2">
    <source>
        <dbReference type="EMBL" id="MDH7640554.1"/>
    </source>
</evidence>
<proteinExistence type="predicted"/>
<accession>A0ABT6N607</accession>
<feature type="region of interest" description="Disordered" evidence="1">
    <location>
        <begin position="1"/>
        <end position="23"/>
    </location>
</feature>
<comment type="caution">
    <text evidence="2">The sequence shown here is derived from an EMBL/GenBank/DDBJ whole genome shotgun (WGS) entry which is preliminary data.</text>
</comment>
<dbReference type="RefSeq" id="WP_281045914.1">
    <property type="nucleotide sequence ID" value="NZ_JARYGZ010000003.1"/>
</dbReference>
<protein>
    <submittedName>
        <fullName evidence="2">Uncharacterized protein</fullName>
    </submittedName>
</protein>
<name>A0ABT6N607_9SPHN</name>
<dbReference type="Proteomes" id="UP001160625">
    <property type="component" value="Unassembled WGS sequence"/>
</dbReference>
<evidence type="ECO:0000256" key="1">
    <source>
        <dbReference type="SAM" id="MobiDB-lite"/>
    </source>
</evidence>